<dbReference type="AlphaFoldDB" id="A0A494Z8R8"/>
<reference evidence="1 2" key="1">
    <citation type="journal article" date="2016" name="Antonie Van Leeuwenhoek">
        <title>Lysinibacillus endophyticus sp. nov., an indole-3-acetic acid producing endophytic bacterium isolated from corn root (Zea mays cv. Xinken-5).</title>
        <authorList>
            <person name="Yu J."/>
            <person name="Guan X."/>
            <person name="Liu C."/>
            <person name="Xiang W."/>
            <person name="Yu Z."/>
            <person name="Liu X."/>
            <person name="Wang G."/>
        </authorList>
    </citation>
    <scope>NUCLEOTIDE SEQUENCE [LARGE SCALE GENOMIC DNA]</scope>
    <source>
        <strain evidence="1 2">DSM 100506</strain>
    </source>
</reference>
<evidence type="ECO:0000313" key="2">
    <source>
        <dbReference type="Proteomes" id="UP000272238"/>
    </source>
</evidence>
<accession>A0A494Z8R8</accession>
<evidence type="ECO:0000313" key="1">
    <source>
        <dbReference type="EMBL" id="RKQ18456.1"/>
    </source>
</evidence>
<name>A0A494Z8R8_9BACL</name>
<comment type="caution">
    <text evidence="1">The sequence shown here is derived from an EMBL/GenBank/DDBJ whole genome shotgun (WGS) entry which is preliminary data.</text>
</comment>
<dbReference type="Proteomes" id="UP000272238">
    <property type="component" value="Unassembled WGS sequence"/>
</dbReference>
<dbReference type="RefSeq" id="WP_121213727.1">
    <property type="nucleotide sequence ID" value="NZ_RBZN01000008.1"/>
</dbReference>
<keyword evidence="2" id="KW-1185">Reference proteome</keyword>
<dbReference type="EMBL" id="RBZN01000008">
    <property type="protein sequence ID" value="RKQ18456.1"/>
    <property type="molecule type" value="Genomic_DNA"/>
</dbReference>
<sequence>MNDDKKAKWIVGSSGVVLSAILLTQISNTTENTETKITTFNVNQLENMSSREKQLAQLDWSNFEIVIPSQSFQSERKTKRS</sequence>
<dbReference type="OrthoDB" id="2455447at2"/>
<protein>
    <submittedName>
        <fullName evidence="1">Uncharacterized protein</fullName>
    </submittedName>
</protein>
<gene>
    <name evidence="1" type="ORF">D8M03_05260</name>
</gene>
<organism evidence="1 2">
    <name type="scientific">Ureibacillus endophyticus</name>
    <dbReference type="NCBI Taxonomy" id="1978490"/>
    <lineage>
        <taxon>Bacteria</taxon>
        <taxon>Bacillati</taxon>
        <taxon>Bacillota</taxon>
        <taxon>Bacilli</taxon>
        <taxon>Bacillales</taxon>
        <taxon>Caryophanaceae</taxon>
        <taxon>Ureibacillus</taxon>
    </lineage>
</organism>
<proteinExistence type="predicted"/>